<evidence type="ECO:0000313" key="2">
    <source>
        <dbReference type="Proteomes" id="UP000291301"/>
    </source>
</evidence>
<evidence type="ECO:0000313" key="1">
    <source>
        <dbReference type="EMBL" id="TCD14194.1"/>
    </source>
</evidence>
<protein>
    <submittedName>
        <fullName evidence="1">Uncharacterized protein</fullName>
    </submittedName>
</protein>
<dbReference type="OrthoDB" id="7774794at2"/>
<name>A0A4R0PFC9_9HYPH</name>
<dbReference type="EMBL" id="SJST01000003">
    <property type="protein sequence ID" value="TCD14194.1"/>
    <property type="molecule type" value="Genomic_DNA"/>
</dbReference>
<dbReference type="AlphaFoldDB" id="A0A4R0PFC9"/>
<sequence>MTESTRDGFLKVMRRYADCENALEGPFREIVEDALASGWTENEVAATLIGLTVEMLTEPDARSSDLVH</sequence>
<accession>A0A4R0PFC9</accession>
<reference evidence="1 2" key="1">
    <citation type="journal article" date="2015" name="Antonie Van Leeuwenhoek">
        <title>Oricola cellulosilytica gen. nov., sp. nov., a cellulose-degrading bacterium of the family Phyllobacteriaceae isolated from surface seashore water, and emended descriptions of Mesorhizobium loti and Phyllobacterium myrsinacearum.</title>
        <authorList>
            <person name="Hameed A."/>
            <person name="Shahina M."/>
            <person name="Lai W.A."/>
            <person name="Lin S.Y."/>
            <person name="Young L.S."/>
            <person name="Liu Y.C."/>
            <person name="Hsu Y.H."/>
            <person name="Young C.C."/>
        </authorList>
    </citation>
    <scope>NUCLEOTIDE SEQUENCE [LARGE SCALE GENOMIC DNA]</scope>
    <source>
        <strain evidence="1 2">KCTC 52183</strain>
    </source>
</reference>
<comment type="caution">
    <text evidence="1">The sequence shown here is derived from an EMBL/GenBank/DDBJ whole genome shotgun (WGS) entry which is preliminary data.</text>
</comment>
<organism evidence="1 2">
    <name type="scientific">Oricola cellulosilytica</name>
    <dbReference type="NCBI Taxonomy" id="1429082"/>
    <lineage>
        <taxon>Bacteria</taxon>
        <taxon>Pseudomonadati</taxon>
        <taxon>Pseudomonadota</taxon>
        <taxon>Alphaproteobacteria</taxon>
        <taxon>Hyphomicrobiales</taxon>
        <taxon>Ahrensiaceae</taxon>
        <taxon>Oricola</taxon>
    </lineage>
</organism>
<keyword evidence="2" id="KW-1185">Reference proteome</keyword>
<gene>
    <name evidence="1" type="ORF">E0D97_08910</name>
</gene>
<proteinExistence type="predicted"/>
<dbReference type="RefSeq" id="WP_131567979.1">
    <property type="nucleotide sequence ID" value="NZ_JAINFK010000002.1"/>
</dbReference>
<dbReference type="Proteomes" id="UP000291301">
    <property type="component" value="Unassembled WGS sequence"/>
</dbReference>